<keyword evidence="9" id="KW-1185">Reference proteome</keyword>
<feature type="compositionally biased region" description="Acidic residues" evidence="5">
    <location>
        <begin position="87"/>
        <end position="114"/>
    </location>
</feature>
<dbReference type="GO" id="GO:0005730">
    <property type="term" value="C:nucleolus"/>
    <property type="evidence" value="ECO:0007669"/>
    <property type="project" value="UniProtKB-SubCell"/>
</dbReference>
<feature type="region of interest" description="Disordered" evidence="5">
    <location>
        <begin position="280"/>
        <end position="310"/>
    </location>
</feature>
<dbReference type="GO" id="GO:0003723">
    <property type="term" value="F:RNA binding"/>
    <property type="evidence" value="ECO:0007669"/>
    <property type="project" value="UniProtKB-UniRule"/>
</dbReference>
<sequence>MSKFSTKPSGPVTKKTKKVVISEIEQLASKPSISSQLPAVPLKSALKKKGVPQKTNSKKLEEAEESEEEPARSPTGEEDVLQLNGLGEEDSDDDSSDEDDDSSEDESNQSSDDESNAHPSSTDQSTPNRKSDRKSAQEQTGVVYLGRIPQGFYENEMRAYFTQFGEVLRLRLSRCKRTGKPKHYAFIEFKHVEVAQIVAETIHNYLLCGKLLQCQLLDKDQIHPKLWVGTGKKFMKDCKLRLDREKRNQVKTLPQQTVISNRLIEREELKRKRLADLGIDYDFPGYKPQAETNPTPDENRKKNKKSKKKV</sequence>
<dbReference type="OrthoDB" id="21467at2759"/>
<dbReference type="PROSITE" id="PS50102">
    <property type="entry name" value="RRM"/>
    <property type="match status" value="1"/>
</dbReference>
<name>A0A180GZD2_PUCT1</name>
<evidence type="ECO:0000256" key="4">
    <source>
        <dbReference type="PROSITE-ProRule" id="PRU00176"/>
    </source>
</evidence>
<gene>
    <name evidence="7" type="ORF">PTTG_07308</name>
</gene>
<dbReference type="EnsemblFungi" id="PTTG_07308-t43_1">
    <property type="protein sequence ID" value="PTTG_07308-t43_1-p1"/>
    <property type="gene ID" value="PTTG_07308"/>
</dbReference>
<proteinExistence type="predicted"/>
<dbReference type="SUPFAM" id="SSF54928">
    <property type="entry name" value="RNA-binding domain, RBD"/>
    <property type="match status" value="1"/>
</dbReference>
<reference evidence="8 9" key="3">
    <citation type="journal article" date="2017" name="G3 (Bethesda)">
        <title>Comparative analysis highlights variable genome content of wheat rusts and divergence of the mating loci.</title>
        <authorList>
            <person name="Cuomo C.A."/>
            <person name="Bakkeren G."/>
            <person name="Khalil H.B."/>
            <person name="Panwar V."/>
            <person name="Joly D."/>
            <person name="Linning R."/>
            <person name="Sakthikumar S."/>
            <person name="Song X."/>
            <person name="Adiconis X."/>
            <person name="Fan L."/>
            <person name="Goldberg J.M."/>
            <person name="Levin J.Z."/>
            <person name="Young S."/>
            <person name="Zeng Q."/>
            <person name="Anikster Y."/>
            <person name="Bruce M."/>
            <person name="Wang M."/>
            <person name="Yin C."/>
            <person name="McCallum B."/>
            <person name="Szabo L.J."/>
            <person name="Hulbert S."/>
            <person name="Chen X."/>
            <person name="Fellers J.P."/>
        </authorList>
    </citation>
    <scope>NUCLEOTIDE SEQUENCE</scope>
    <source>
        <strain evidence="8">isolate 1-1 / race 1 (BBBD)</strain>
        <strain evidence="9">Isolate 1-1 / race 1 (BBBD)</strain>
    </source>
</reference>
<dbReference type="InterPro" id="IPR012677">
    <property type="entry name" value="Nucleotide-bd_a/b_plait_sf"/>
</dbReference>
<dbReference type="AlphaFoldDB" id="A0A180GZD2"/>
<evidence type="ECO:0000313" key="9">
    <source>
        <dbReference type="Proteomes" id="UP000005240"/>
    </source>
</evidence>
<reference evidence="7" key="1">
    <citation type="submission" date="2009-11" db="EMBL/GenBank/DDBJ databases">
        <authorList>
            <consortium name="The Broad Institute Genome Sequencing Platform"/>
            <person name="Ward D."/>
            <person name="Feldgarden M."/>
            <person name="Earl A."/>
            <person name="Young S.K."/>
            <person name="Zeng Q."/>
            <person name="Koehrsen M."/>
            <person name="Alvarado L."/>
            <person name="Berlin A."/>
            <person name="Bochicchio J."/>
            <person name="Borenstein D."/>
            <person name="Chapman S.B."/>
            <person name="Chen Z."/>
            <person name="Engels R."/>
            <person name="Freedman E."/>
            <person name="Gellesch M."/>
            <person name="Goldberg J."/>
            <person name="Griggs A."/>
            <person name="Gujja S."/>
            <person name="Heilman E."/>
            <person name="Heiman D."/>
            <person name="Hepburn T."/>
            <person name="Howarth C."/>
            <person name="Jen D."/>
            <person name="Larson L."/>
            <person name="Lewis B."/>
            <person name="Mehta T."/>
            <person name="Park D."/>
            <person name="Pearson M."/>
            <person name="Roberts A."/>
            <person name="Saif S."/>
            <person name="Shea T."/>
            <person name="Shenoy N."/>
            <person name="Sisk P."/>
            <person name="Stolte C."/>
            <person name="Sykes S."/>
            <person name="Thomson T."/>
            <person name="Walk T."/>
            <person name="White J."/>
            <person name="Yandava C."/>
            <person name="Izard J."/>
            <person name="Baranova O.V."/>
            <person name="Blanton J.M."/>
            <person name="Tanner A.C."/>
            <person name="Dewhirst F.E."/>
            <person name="Haas B."/>
            <person name="Nusbaum C."/>
            <person name="Birren B."/>
        </authorList>
    </citation>
    <scope>NUCLEOTIDE SEQUENCE [LARGE SCALE GENOMIC DNA]</scope>
    <source>
        <strain evidence="7">1-1 BBBD Race 1</strain>
    </source>
</reference>
<reference evidence="8" key="4">
    <citation type="submission" date="2025-05" db="UniProtKB">
        <authorList>
            <consortium name="EnsemblFungi"/>
        </authorList>
    </citation>
    <scope>IDENTIFICATION</scope>
    <source>
        <strain evidence="8">isolate 1-1 / race 1 (BBBD)</strain>
    </source>
</reference>
<feature type="region of interest" description="Disordered" evidence="5">
    <location>
        <begin position="26"/>
        <end position="138"/>
    </location>
</feature>
<evidence type="ECO:0000259" key="6">
    <source>
        <dbReference type="PROSITE" id="PS50102"/>
    </source>
</evidence>
<evidence type="ECO:0000256" key="5">
    <source>
        <dbReference type="SAM" id="MobiDB-lite"/>
    </source>
</evidence>
<dbReference type="EMBL" id="ADAS02000010">
    <property type="protein sequence ID" value="OAV97861.1"/>
    <property type="molecule type" value="Genomic_DNA"/>
</dbReference>
<keyword evidence="3" id="KW-0539">Nucleus</keyword>
<protein>
    <submittedName>
        <fullName evidence="8">RRM domain-containing protein</fullName>
    </submittedName>
</protein>
<evidence type="ECO:0000313" key="7">
    <source>
        <dbReference type="EMBL" id="OAV97861.1"/>
    </source>
</evidence>
<dbReference type="Proteomes" id="UP000005240">
    <property type="component" value="Unassembled WGS sequence"/>
</dbReference>
<comment type="subcellular location">
    <subcellularLocation>
        <location evidence="1">Nucleus</location>
        <location evidence="1">Nucleolus</location>
    </subcellularLocation>
</comment>
<dbReference type="PANTHER" id="PTHR46754">
    <property type="entry name" value="MKI67 FHA DOMAIN-INTERACTING NUCLEOLAR PHOSPHOPROTEIN"/>
    <property type="match status" value="1"/>
</dbReference>
<dbReference type="Pfam" id="PF00076">
    <property type="entry name" value="RRM_1"/>
    <property type="match status" value="1"/>
</dbReference>
<accession>A0A180GZD2</accession>
<organism evidence="7">
    <name type="scientific">Puccinia triticina (isolate 1-1 / race 1 (BBBD))</name>
    <name type="common">Brown leaf rust fungus</name>
    <dbReference type="NCBI Taxonomy" id="630390"/>
    <lineage>
        <taxon>Eukaryota</taxon>
        <taxon>Fungi</taxon>
        <taxon>Dikarya</taxon>
        <taxon>Basidiomycota</taxon>
        <taxon>Pucciniomycotina</taxon>
        <taxon>Pucciniomycetes</taxon>
        <taxon>Pucciniales</taxon>
        <taxon>Pucciniaceae</taxon>
        <taxon>Puccinia</taxon>
    </lineage>
</organism>
<reference evidence="7" key="2">
    <citation type="submission" date="2016-05" db="EMBL/GenBank/DDBJ databases">
        <title>Comparative analysis highlights variable genome content of wheat rusts and divergence of the mating loci.</title>
        <authorList>
            <person name="Cuomo C.A."/>
            <person name="Bakkeren G."/>
            <person name="Szabo L."/>
            <person name="Khalil H."/>
            <person name="Joly D."/>
            <person name="Goldberg J."/>
            <person name="Young S."/>
            <person name="Zeng Q."/>
            <person name="Fellers J."/>
        </authorList>
    </citation>
    <scope>NUCLEOTIDE SEQUENCE [LARGE SCALE GENOMIC DNA]</scope>
    <source>
        <strain evidence="7">1-1 BBBD Race 1</strain>
    </source>
</reference>
<dbReference type="CDD" id="cd12307">
    <property type="entry name" value="RRM_NIFK_like"/>
    <property type="match status" value="1"/>
</dbReference>
<dbReference type="VEuPathDB" id="FungiDB:PTTG_07308"/>
<dbReference type="Gene3D" id="3.30.70.330">
    <property type="match status" value="1"/>
</dbReference>
<dbReference type="InterPro" id="IPR035979">
    <property type="entry name" value="RBD_domain_sf"/>
</dbReference>
<feature type="compositionally biased region" description="Basic residues" evidence="5">
    <location>
        <begin position="301"/>
        <end position="310"/>
    </location>
</feature>
<keyword evidence="2 4" id="KW-0694">RNA-binding</keyword>
<evidence type="ECO:0000256" key="3">
    <source>
        <dbReference type="ARBA" id="ARBA00023242"/>
    </source>
</evidence>
<evidence type="ECO:0000256" key="1">
    <source>
        <dbReference type="ARBA" id="ARBA00004604"/>
    </source>
</evidence>
<dbReference type="SMART" id="SM00360">
    <property type="entry name" value="RRM"/>
    <property type="match status" value="1"/>
</dbReference>
<feature type="compositionally biased region" description="Polar residues" evidence="5">
    <location>
        <begin position="117"/>
        <end position="128"/>
    </location>
</feature>
<evidence type="ECO:0000256" key="2">
    <source>
        <dbReference type="ARBA" id="ARBA00022884"/>
    </source>
</evidence>
<feature type="domain" description="RRM" evidence="6">
    <location>
        <begin position="141"/>
        <end position="219"/>
    </location>
</feature>
<evidence type="ECO:0000313" key="8">
    <source>
        <dbReference type="EnsemblFungi" id="PTTG_07308-t43_1-p1"/>
    </source>
</evidence>
<dbReference type="InterPro" id="IPR000504">
    <property type="entry name" value="RRM_dom"/>
</dbReference>